<evidence type="ECO:0000256" key="5">
    <source>
        <dbReference type="ARBA" id="ARBA00022989"/>
    </source>
</evidence>
<dbReference type="GO" id="GO:0016491">
    <property type="term" value="F:oxidoreductase activity"/>
    <property type="evidence" value="ECO:0007669"/>
    <property type="project" value="UniProtKB-KW"/>
</dbReference>
<gene>
    <name evidence="12" type="ORF">C8E83_1719</name>
</gene>
<dbReference type="Proteomes" id="UP000280008">
    <property type="component" value="Unassembled WGS sequence"/>
</dbReference>
<dbReference type="GO" id="GO:0048038">
    <property type="term" value="F:quinone binding"/>
    <property type="evidence" value="ECO:0007669"/>
    <property type="project" value="UniProtKB-KW"/>
</dbReference>
<keyword evidence="3 10" id="KW-0812">Transmembrane</keyword>
<dbReference type="InterPro" id="IPR012932">
    <property type="entry name" value="VKOR"/>
</dbReference>
<feature type="transmembrane region" description="Helical" evidence="10">
    <location>
        <begin position="182"/>
        <end position="205"/>
    </location>
</feature>
<dbReference type="EMBL" id="RBKS01000001">
    <property type="protein sequence ID" value="RKR74598.1"/>
    <property type="molecule type" value="Genomic_DNA"/>
</dbReference>
<organism evidence="12 13">
    <name type="scientific">Frondihabitans australicus</name>
    <dbReference type="NCBI Taxonomy" id="386892"/>
    <lineage>
        <taxon>Bacteria</taxon>
        <taxon>Bacillati</taxon>
        <taxon>Actinomycetota</taxon>
        <taxon>Actinomycetes</taxon>
        <taxon>Micrococcales</taxon>
        <taxon>Microbacteriaceae</taxon>
        <taxon>Frondihabitans</taxon>
    </lineage>
</organism>
<feature type="transmembrane region" description="Helical" evidence="10">
    <location>
        <begin position="21"/>
        <end position="41"/>
    </location>
</feature>
<evidence type="ECO:0000313" key="12">
    <source>
        <dbReference type="EMBL" id="RKR74598.1"/>
    </source>
</evidence>
<comment type="similarity">
    <text evidence="2">Belongs to the VKOR family.</text>
</comment>
<evidence type="ECO:0000256" key="7">
    <source>
        <dbReference type="ARBA" id="ARBA00023136"/>
    </source>
</evidence>
<feature type="transmembrane region" description="Helical" evidence="10">
    <location>
        <begin position="111"/>
        <end position="131"/>
    </location>
</feature>
<keyword evidence="9" id="KW-0676">Redox-active center</keyword>
<dbReference type="InterPro" id="IPR038354">
    <property type="entry name" value="VKOR_sf"/>
</dbReference>
<proteinExistence type="inferred from homology"/>
<keyword evidence="13" id="KW-1185">Reference proteome</keyword>
<dbReference type="AlphaFoldDB" id="A0A495IGP3"/>
<accession>A0A495IGP3</accession>
<keyword evidence="8" id="KW-1015">Disulfide bond</keyword>
<feature type="domain" description="Vitamin K epoxide reductase" evidence="11">
    <location>
        <begin position="22"/>
        <end position="163"/>
    </location>
</feature>
<evidence type="ECO:0000259" key="11">
    <source>
        <dbReference type="SMART" id="SM00756"/>
    </source>
</evidence>
<dbReference type="RefSeq" id="WP_245981518.1">
    <property type="nucleotide sequence ID" value="NZ_RBKS01000001.1"/>
</dbReference>
<feature type="transmembrane region" description="Helical" evidence="10">
    <location>
        <begin position="137"/>
        <end position="162"/>
    </location>
</feature>
<dbReference type="Gene3D" id="1.20.1440.130">
    <property type="entry name" value="VKOR domain"/>
    <property type="match status" value="1"/>
</dbReference>
<evidence type="ECO:0000256" key="9">
    <source>
        <dbReference type="ARBA" id="ARBA00023284"/>
    </source>
</evidence>
<dbReference type="Pfam" id="PF07884">
    <property type="entry name" value="VKOR"/>
    <property type="match status" value="1"/>
</dbReference>
<protein>
    <submittedName>
        <fullName evidence="12">Putative membrane protein</fullName>
    </submittedName>
</protein>
<evidence type="ECO:0000256" key="8">
    <source>
        <dbReference type="ARBA" id="ARBA00023157"/>
    </source>
</evidence>
<keyword evidence="7 10" id="KW-0472">Membrane</keyword>
<dbReference type="PROSITE" id="PS51257">
    <property type="entry name" value="PROKAR_LIPOPROTEIN"/>
    <property type="match status" value="1"/>
</dbReference>
<evidence type="ECO:0000256" key="10">
    <source>
        <dbReference type="SAM" id="Phobius"/>
    </source>
</evidence>
<evidence type="ECO:0000256" key="1">
    <source>
        <dbReference type="ARBA" id="ARBA00004141"/>
    </source>
</evidence>
<evidence type="ECO:0000256" key="2">
    <source>
        <dbReference type="ARBA" id="ARBA00006214"/>
    </source>
</evidence>
<sequence>MSSRTASAQAATETTDRRTGAPRVVAILLMIAGCVGFYGSFKLVVEKYDLLEHPNQALGCDINPFVSCSTVIDSWQSHIFGFPNPILGVAGFAAPIGVAIGVLAGMKVARWYWVAFNIGLGLAWVFVTFLFTQTVFFIGALCPWCMLVWSVTIPMFWVFTVWNIAHGNITRNEGARRAMKSFLPFSWTIPVANALVIVVIILTHFPLLLRTLF</sequence>
<reference evidence="12 13" key="1">
    <citation type="submission" date="2018-10" db="EMBL/GenBank/DDBJ databases">
        <title>Sequencing the genomes of 1000 actinobacteria strains.</title>
        <authorList>
            <person name="Klenk H.-P."/>
        </authorList>
    </citation>
    <scope>NUCLEOTIDE SEQUENCE [LARGE SCALE GENOMIC DNA]</scope>
    <source>
        <strain evidence="12 13">DSM 17894</strain>
    </source>
</reference>
<dbReference type="InterPro" id="IPR041714">
    <property type="entry name" value="VKOR_Actinobacteria"/>
</dbReference>
<evidence type="ECO:0000313" key="13">
    <source>
        <dbReference type="Proteomes" id="UP000280008"/>
    </source>
</evidence>
<keyword evidence="6" id="KW-0560">Oxidoreductase</keyword>
<evidence type="ECO:0000256" key="3">
    <source>
        <dbReference type="ARBA" id="ARBA00022692"/>
    </source>
</evidence>
<evidence type="ECO:0000256" key="4">
    <source>
        <dbReference type="ARBA" id="ARBA00022719"/>
    </source>
</evidence>
<feature type="transmembrane region" description="Helical" evidence="10">
    <location>
        <begin position="85"/>
        <end position="104"/>
    </location>
</feature>
<comment type="caution">
    <text evidence="12">The sequence shown here is derived from an EMBL/GenBank/DDBJ whole genome shotgun (WGS) entry which is preliminary data.</text>
</comment>
<comment type="subcellular location">
    <subcellularLocation>
        <location evidence="1">Membrane</location>
        <topology evidence="1">Multi-pass membrane protein</topology>
    </subcellularLocation>
</comment>
<keyword evidence="4" id="KW-0874">Quinone</keyword>
<evidence type="ECO:0000256" key="6">
    <source>
        <dbReference type="ARBA" id="ARBA00023002"/>
    </source>
</evidence>
<name>A0A495IGP3_9MICO</name>
<keyword evidence="5 10" id="KW-1133">Transmembrane helix</keyword>
<dbReference type="GO" id="GO:0016020">
    <property type="term" value="C:membrane"/>
    <property type="evidence" value="ECO:0007669"/>
    <property type="project" value="UniProtKB-SubCell"/>
</dbReference>
<dbReference type="CDD" id="cd12922">
    <property type="entry name" value="VKOR_5"/>
    <property type="match status" value="1"/>
</dbReference>
<dbReference type="SMART" id="SM00756">
    <property type="entry name" value="VKc"/>
    <property type="match status" value="1"/>
</dbReference>